<evidence type="ECO:0000313" key="2">
    <source>
        <dbReference type="Proteomes" id="UP000255317"/>
    </source>
</evidence>
<proteinExistence type="predicted"/>
<evidence type="ECO:0000313" key="1">
    <source>
        <dbReference type="EMBL" id="RDK84655.1"/>
    </source>
</evidence>
<dbReference type="InterPro" id="IPR025506">
    <property type="entry name" value="Abi_alpha"/>
</dbReference>
<dbReference type="Pfam" id="PF14337">
    <property type="entry name" value="Abi_alpha"/>
    <property type="match status" value="1"/>
</dbReference>
<dbReference type="AlphaFoldDB" id="A0A370Q8H7"/>
<organism evidence="1 2">
    <name type="scientific">Marinirhabdus gelatinilytica</name>
    <dbReference type="NCBI Taxonomy" id="1703343"/>
    <lineage>
        <taxon>Bacteria</taxon>
        <taxon>Pseudomonadati</taxon>
        <taxon>Bacteroidota</taxon>
        <taxon>Flavobacteriia</taxon>
        <taxon>Flavobacteriales</taxon>
        <taxon>Flavobacteriaceae</taxon>
    </lineage>
</organism>
<name>A0A370Q8H7_9FLAO</name>
<dbReference type="EMBL" id="QRAO01000004">
    <property type="protein sequence ID" value="RDK84655.1"/>
    <property type="molecule type" value="Genomic_DNA"/>
</dbReference>
<protein>
    <submittedName>
        <fullName evidence="1">Uncharacterized protein DUF4393</fullName>
    </submittedName>
</protein>
<comment type="caution">
    <text evidence="1">The sequence shown here is derived from an EMBL/GenBank/DDBJ whole genome shotgun (WGS) entry which is preliminary data.</text>
</comment>
<dbReference type="Proteomes" id="UP000255317">
    <property type="component" value="Unassembled WGS sequence"/>
</dbReference>
<gene>
    <name evidence="1" type="ORF">C8D94_10427</name>
</gene>
<keyword evidence="2" id="KW-1185">Reference proteome</keyword>
<sequence length="226" mass="26023">MSENQLNLKSSTLEKGLDLAKEFLNKLMGPSVEEVGLLVSDNIRVWRFKNQIRLLNNVEKYIKKKKIKPKKVPLKILLPLLENASLEEEPLLNEMWENLLINYIDSSKNLNSIIFPKILSQLSTEDVIVLKKIRKFCNTLISVGNKNHIKIPTSNISGYSLDRPFNIEELSNLIRLNILKEIIQFNHSAFIILSSGRLEPQEEVITDDTIVLTEFGEKFIKACYTR</sequence>
<dbReference type="OrthoDB" id="7063390at2"/>
<dbReference type="RefSeq" id="WP_115124080.1">
    <property type="nucleotide sequence ID" value="NZ_QRAO01000004.1"/>
</dbReference>
<accession>A0A370Q8H7</accession>
<reference evidence="1 2" key="1">
    <citation type="submission" date="2018-07" db="EMBL/GenBank/DDBJ databases">
        <title>Genomic Encyclopedia of Type Strains, Phase IV (KMG-IV): sequencing the most valuable type-strain genomes for metagenomic binning, comparative biology and taxonomic classification.</title>
        <authorList>
            <person name="Goeker M."/>
        </authorList>
    </citation>
    <scope>NUCLEOTIDE SEQUENCE [LARGE SCALE GENOMIC DNA]</scope>
    <source>
        <strain evidence="1 2">DSM 101478</strain>
    </source>
</reference>